<dbReference type="SUPFAM" id="SSF103473">
    <property type="entry name" value="MFS general substrate transporter"/>
    <property type="match status" value="1"/>
</dbReference>
<protein>
    <submittedName>
        <fullName evidence="10">MFS transporter</fullName>
    </submittedName>
</protein>
<evidence type="ECO:0000313" key="11">
    <source>
        <dbReference type="Proteomes" id="UP000612456"/>
    </source>
</evidence>
<feature type="transmembrane region" description="Helical" evidence="8">
    <location>
        <begin position="218"/>
        <end position="236"/>
    </location>
</feature>
<dbReference type="CDD" id="cd17321">
    <property type="entry name" value="MFS_MMR_MDR_like"/>
    <property type="match status" value="1"/>
</dbReference>
<feature type="domain" description="Major facilitator superfamily (MFS) profile" evidence="9">
    <location>
        <begin position="30"/>
        <end position="522"/>
    </location>
</feature>
<evidence type="ECO:0000313" key="10">
    <source>
        <dbReference type="EMBL" id="GGD84918.1"/>
    </source>
</evidence>
<dbReference type="Pfam" id="PF07690">
    <property type="entry name" value="MFS_1"/>
    <property type="match status" value="1"/>
</dbReference>
<name>A0A917E0D6_9BACL</name>
<evidence type="ECO:0000256" key="1">
    <source>
        <dbReference type="ARBA" id="ARBA00004651"/>
    </source>
</evidence>
<evidence type="ECO:0000256" key="8">
    <source>
        <dbReference type="SAM" id="Phobius"/>
    </source>
</evidence>
<reference evidence="10" key="1">
    <citation type="journal article" date="2014" name="Int. J. Syst. Evol. Microbiol.">
        <title>Complete genome sequence of Corynebacterium casei LMG S-19264T (=DSM 44701T), isolated from a smear-ripened cheese.</title>
        <authorList>
            <consortium name="US DOE Joint Genome Institute (JGI-PGF)"/>
            <person name="Walter F."/>
            <person name="Albersmeier A."/>
            <person name="Kalinowski J."/>
            <person name="Ruckert C."/>
        </authorList>
    </citation>
    <scope>NUCLEOTIDE SEQUENCE</scope>
    <source>
        <strain evidence="10">CGMCC 1.15178</strain>
    </source>
</reference>
<keyword evidence="11" id="KW-1185">Reference proteome</keyword>
<feature type="transmembrane region" description="Helical" evidence="8">
    <location>
        <begin position="500"/>
        <end position="518"/>
    </location>
</feature>
<dbReference type="Gene3D" id="1.20.1720.10">
    <property type="entry name" value="Multidrug resistance protein D"/>
    <property type="match status" value="1"/>
</dbReference>
<feature type="transmembrane region" description="Helical" evidence="8">
    <location>
        <begin position="321"/>
        <end position="342"/>
    </location>
</feature>
<dbReference type="InterPro" id="IPR036259">
    <property type="entry name" value="MFS_trans_sf"/>
</dbReference>
<dbReference type="RefSeq" id="WP_188995888.1">
    <property type="nucleotide sequence ID" value="NZ_BMHP01000003.1"/>
</dbReference>
<evidence type="ECO:0000256" key="7">
    <source>
        <dbReference type="ARBA" id="ARBA00023136"/>
    </source>
</evidence>
<dbReference type="InterPro" id="IPR004638">
    <property type="entry name" value="EmrB-like"/>
</dbReference>
<organism evidence="10 11">
    <name type="scientific">Paenibacillus nasutitermitis</name>
    <dbReference type="NCBI Taxonomy" id="1652958"/>
    <lineage>
        <taxon>Bacteria</taxon>
        <taxon>Bacillati</taxon>
        <taxon>Bacillota</taxon>
        <taxon>Bacilli</taxon>
        <taxon>Bacillales</taxon>
        <taxon>Paenibacillaceae</taxon>
        <taxon>Paenibacillus</taxon>
    </lineage>
</organism>
<feature type="transmembrane region" description="Helical" evidence="8">
    <location>
        <begin position="376"/>
        <end position="400"/>
    </location>
</feature>
<feature type="transmembrane region" description="Helical" evidence="8">
    <location>
        <begin position="186"/>
        <end position="206"/>
    </location>
</feature>
<feature type="transmembrane region" description="Helical" evidence="8">
    <location>
        <begin position="121"/>
        <end position="143"/>
    </location>
</feature>
<accession>A0A917E0D6</accession>
<feature type="transmembrane region" description="Helical" evidence="8">
    <location>
        <begin position="349"/>
        <end position="370"/>
    </location>
</feature>
<gene>
    <name evidence="10" type="ORF">GCM10010911_49130</name>
</gene>
<feature type="transmembrane region" description="Helical" evidence="8">
    <location>
        <begin position="277"/>
        <end position="309"/>
    </location>
</feature>
<comment type="subcellular location">
    <subcellularLocation>
        <location evidence="1">Cell membrane</location>
        <topology evidence="1">Multi-pass membrane protein</topology>
    </subcellularLocation>
</comment>
<dbReference type="InterPro" id="IPR020846">
    <property type="entry name" value="MFS_dom"/>
</dbReference>
<sequence length="526" mass="55994">MATAQQSQATVPVTQTGLKSAPDAKRKGLVFLLICFGIFMVYLDSTIVNVALPHMGEYFAANLSGMQWIVNVYTLTFACFLLTAGSLGDRWGHHKLFLAGMVGFTICSILCALSQNYELLLAGRALQGLFGSFLVPMSLALIRHLFHEPAARAKAIGLWSAIGGLALAAGPLLGGVLVENYGWQSIFWINLPVGIIVLIMLAPMIPHTAVQTGKSIDWIGQILMILSLAALTYALIEGGSRGWGSAIILLLFAAAAILLLVFLAWEASRRESLLPMSLFRIPIFVVTCIVNFLGFFGLYGVIFLMTLYYQMVHGYSATETGVRFLALTVSIMLASVSGSLLSQRFHPRSLILIGLALVAAALFALTTIHADSGYGTYWWWLSLLGIGISIAGAAGTVAMMGSVPPELAGTASGVMNTFRQISAVFGVAVSGVLVTSRLREGVTEVLQQAPLGEEARSGLYVHLSGGELSAAATAPLSAEWKLRITEIAGRMFIEGMHNTFIASGVAGLVAGALALLLLPGQRKNLK</sequence>
<dbReference type="InterPro" id="IPR011701">
    <property type="entry name" value="MFS"/>
</dbReference>
<dbReference type="GO" id="GO:0005886">
    <property type="term" value="C:plasma membrane"/>
    <property type="evidence" value="ECO:0007669"/>
    <property type="project" value="UniProtKB-SubCell"/>
</dbReference>
<keyword evidence="4" id="KW-1003">Cell membrane</keyword>
<feature type="transmembrane region" description="Helical" evidence="8">
    <location>
        <begin position="242"/>
        <end position="265"/>
    </location>
</feature>
<dbReference type="PANTHER" id="PTHR42718:SF9">
    <property type="entry name" value="MAJOR FACILITATOR SUPERFAMILY MULTIDRUG TRANSPORTER MFSC"/>
    <property type="match status" value="1"/>
</dbReference>
<keyword evidence="6 8" id="KW-1133">Transmembrane helix</keyword>
<dbReference type="AlphaFoldDB" id="A0A917E0D6"/>
<proteinExistence type="inferred from homology"/>
<feature type="transmembrane region" description="Helical" evidence="8">
    <location>
        <begin position="155"/>
        <end position="174"/>
    </location>
</feature>
<dbReference type="Gene3D" id="1.20.1250.20">
    <property type="entry name" value="MFS general substrate transporter like domains"/>
    <property type="match status" value="1"/>
</dbReference>
<comment type="similarity">
    <text evidence="2">Belongs to the major facilitator superfamily. EmrB family.</text>
</comment>
<keyword evidence="3" id="KW-0813">Transport</keyword>
<feature type="transmembrane region" description="Helical" evidence="8">
    <location>
        <begin position="29"/>
        <end position="52"/>
    </location>
</feature>
<keyword evidence="7 8" id="KW-0472">Membrane</keyword>
<reference evidence="10" key="2">
    <citation type="submission" date="2020-09" db="EMBL/GenBank/DDBJ databases">
        <authorList>
            <person name="Sun Q."/>
            <person name="Zhou Y."/>
        </authorList>
    </citation>
    <scope>NUCLEOTIDE SEQUENCE</scope>
    <source>
        <strain evidence="10">CGMCC 1.15178</strain>
    </source>
</reference>
<dbReference type="PANTHER" id="PTHR42718">
    <property type="entry name" value="MAJOR FACILITATOR SUPERFAMILY MULTIDRUG TRANSPORTER MFSC"/>
    <property type="match status" value="1"/>
</dbReference>
<keyword evidence="5 8" id="KW-0812">Transmembrane</keyword>
<feature type="transmembrane region" description="Helical" evidence="8">
    <location>
        <begin position="96"/>
        <end position="115"/>
    </location>
</feature>
<dbReference type="Proteomes" id="UP000612456">
    <property type="component" value="Unassembled WGS sequence"/>
</dbReference>
<feature type="transmembrane region" description="Helical" evidence="8">
    <location>
        <begin position="421"/>
        <end position="438"/>
    </location>
</feature>
<evidence type="ECO:0000256" key="6">
    <source>
        <dbReference type="ARBA" id="ARBA00022989"/>
    </source>
</evidence>
<evidence type="ECO:0000256" key="4">
    <source>
        <dbReference type="ARBA" id="ARBA00022475"/>
    </source>
</evidence>
<dbReference type="PROSITE" id="PS50850">
    <property type="entry name" value="MFS"/>
    <property type="match status" value="1"/>
</dbReference>
<dbReference type="NCBIfam" id="TIGR00711">
    <property type="entry name" value="efflux_EmrB"/>
    <property type="match status" value="1"/>
</dbReference>
<evidence type="ECO:0000256" key="2">
    <source>
        <dbReference type="ARBA" id="ARBA00008537"/>
    </source>
</evidence>
<feature type="transmembrane region" description="Helical" evidence="8">
    <location>
        <begin position="64"/>
        <end position="84"/>
    </location>
</feature>
<dbReference type="EMBL" id="BMHP01000003">
    <property type="protein sequence ID" value="GGD84918.1"/>
    <property type="molecule type" value="Genomic_DNA"/>
</dbReference>
<evidence type="ECO:0000256" key="5">
    <source>
        <dbReference type="ARBA" id="ARBA00022692"/>
    </source>
</evidence>
<comment type="caution">
    <text evidence="10">The sequence shown here is derived from an EMBL/GenBank/DDBJ whole genome shotgun (WGS) entry which is preliminary data.</text>
</comment>
<evidence type="ECO:0000259" key="9">
    <source>
        <dbReference type="PROSITE" id="PS50850"/>
    </source>
</evidence>
<evidence type="ECO:0000256" key="3">
    <source>
        <dbReference type="ARBA" id="ARBA00022448"/>
    </source>
</evidence>
<dbReference type="GO" id="GO:0022857">
    <property type="term" value="F:transmembrane transporter activity"/>
    <property type="evidence" value="ECO:0007669"/>
    <property type="project" value="InterPro"/>
</dbReference>